<name>A0ABW4IED4_9SPHI</name>
<keyword evidence="3" id="KW-1185">Reference proteome</keyword>
<keyword evidence="1" id="KW-1133">Transmembrane helix</keyword>
<dbReference type="EMBL" id="JBHUDG010000015">
    <property type="protein sequence ID" value="MFD1630347.1"/>
    <property type="molecule type" value="Genomic_DNA"/>
</dbReference>
<feature type="transmembrane region" description="Helical" evidence="1">
    <location>
        <begin position="18"/>
        <end position="38"/>
    </location>
</feature>
<proteinExistence type="predicted"/>
<comment type="caution">
    <text evidence="2">The sequence shown here is derived from an EMBL/GenBank/DDBJ whole genome shotgun (WGS) entry which is preliminary data.</text>
</comment>
<protein>
    <recommendedName>
        <fullName evidence="4">PH domain-containing protein</fullName>
    </recommendedName>
</protein>
<evidence type="ECO:0008006" key="4">
    <source>
        <dbReference type="Google" id="ProtNLM"/>
    </source>
</evidence>
<keyword evidence="1" id="KW-0472">Membrane</keyword>
<evidence type="ECO:0000313" key="3">
    <source>
        <dbReference type="Proteomes" id="UP001597118"/>
    </source>
</evidence>
<dbReference type="Proteomes" id="UP001597118">
    <property type="component" value="Unassembled WGS sequence"/>
</dbReference>
<dbReference type="RefSeq" id="WP_379662722.1">
    <property type="nucleotide sequence ID" value="NZ_JBHUDG010000015.1"/>
</dbReference>
<evidence type="ECO:0000256" key="1">
    <source>
        <dbReference type="SAM" id="Phobius"/>
    </source>
</evidence>
<keyword evidence="1" id="KW-0812">Transmembrane</keyword>
<sequence length="162" mass="18660">MNQKTEPLPYIYSNKRTFILYLVTLITVALSVFVFYMIFSDLDDFYKEYSSTFSGTLWLIFMLIMGNVMFCCILWLSGKYVLKIENAEKGFIYITTWSVLGVNKISKHPVTILKAMKYHQGYTKIPGTPAANAPWFQIKTIKGKILVIDAQGNFVPKWANKL</sequence>
<feature type="transmembrane region" description="Helical" evidence="1">
    <location>
        <begin position="58"/>
        <end position="76"/>
    </location>
</feature>
<accession>A0ABW4IED4</accession>
<reference evidence="3" key="1">
    <citation type="journal article" date="2019" name="Int. J. Syst. Evol. Microbiol.">
        <title>The Global Catalogue of Microorganisms (GCM) 10K type strain sequencing project: providing services to taxonomists for standard genome sequencing and annotation.</title>
        <authorList>
            <consortium name="The Broad Institute Genomics Platform"/>
            <consortium name="The Broad Institute Genome Sequencing Center for Infectious Disease"/>
            <person name="Wu L."/>
            <person name="Ma J."/>
        </authorList>
    </citation>
    <scope>NUCLEOTIDE SEQUENCE [LARGE SCALE GENOMIC DNA]</scope>
    <source>
        <strain evidence="3">CCUG 53762</strain>
    </source>
</reference>
<evidence type="ECO:0000313" key="2">
    <source>
        <dbReference type="EMBL" id="MFD1630347.1"/>
    </source>
</evidence>
<organism evidence="2 3">
    <name type="scientific">Pseudopedobacter beijingensis</name>
    <dbReference type="NCBI Taxonomy" id="1207056"/>
    <lineage>
        <taxon>Bacteria</taxon>
        <taxon>Pseudomonadati</taxon>
        <taxon>Bacteroidota</taxon>
        <taxon>Sphingobacteriia</taxon>
        <taxon>Sphingobacteriales</taxon>
        <taxon>Sphingobacteriaceae</taxon>
        <taxon>Pseudopedobacter</taxon>
    </lineage>
</organism>
<gene>
    <name evidence="2" type="ORF">ACFSAH_10690</name>
</gene>